<dbReference type="OrthoDB" id="9446342at2759"/>
<dbReference type="GO" id="GO:0005096">
    <property type="term" value="F:GTPase activator activity"/>
    <property type="evidence" value="ECO:0007669"/>
    <property type="project" value="UniProtKB-KW"/>
</dbReference>
<dbReference type="Proteomes" id="UP000593567">
    <property type="component" value="Unassembled WGS sequence"/>
</dbReference>
<sequence>MLSVSGKKVLHMDRNKYYGGESASITPLAEFYTKFNMGSPPPQYDKGRDWNVDLIPKFLMANGLMGIFEKRKYRNLLVFINDYDPANPSTFKKFNPKEKTCQELYDYFGVDKNTQDFTGHAVALYRDDSYLKTKAEELVHRCKLYSDSVARYGKSPYLYPLYGLGELPQGFARLSAIYGGTYMLDKPGDEIVTNETGEVVGVRSDKEVAKYIYVLAVSYAHNVAQKGYFLALVSAFVETANPELEIKPGLDLLGPIEQKFVTVTDLYEPVDDGTANKVFISKSFDATTHFETTCDDVLDMYRRITGADFDFSQVKHNLGEES</sequence>
<dbReference type="SUPFAM" id="SSF54373">
    <property type="entry name" value="FAD-linked reductases, C-terminal domain"/>
    <property type="match status" value="1"/>
</dbReference>
<dbReference type="GO" id="GO:0007264">
    <property type="term" value="P:small GTPase-mediated signal transduction"/>
    <property type="evidence" value="ECO:0007669"/>
    <property type="project" value="InterPro"/>
</dbReference>
<comment type="similarity">
    <text evidence="1 2">Belongs to the Rab GDI family.</text>
</comment>
<dbReference type="EMBL" id="VXIV02001556">
    <property type="protein sequence ID" value="KAF6031916.1"/>
    <property type="molecule type" value="Genomic_DNA"/>
</dbReference>
<keyword evidence="2" id="KW-0963">Cytoplasm</keyword>
<dbReference type="GO" id="GO:0005737">
    <property type="term" value="C:cytoplasm"/>
    <property type="evidence" value="ECO:0007669"/>
    <property type="project" value="UniProtKB-SubCell"/>
</dbReference>
<dbReference type="Pfam" id="PF00996">
    <property type="entry name" value="GDI"/>
    <property type="match status" value="3"/>
</dbReference>
<name>A0A7J7K2V4_BUGNE</name>
<evidence type="ECO:0000256" key="1">
    <source>
        <dbReference type="ARBA" id="ARBA00005593"/>
    </source>
</evidence>
<dbReference type="PANTHER" id="PTHR11787:SF8">
    <property type="entry name" value="RAB GDP DISSOCIATION INHIBITOR"/>
    <property type="match status" value="1"/>
</dbReference>
<dbReference type="InterPro" id="IPR000806">
    <property type="entry name" value="RabGDI"/>
</dbReference>
<protein>
    <recommendedName>
        <fullName evidence="2">Rab GDP dissociation inhibitor</fullName>
    </recommendedName>
</protein>
<organism evidence="3 4">
    <name type="scientific">Bugula neritina</name>
    <name type="common">Brown bryozoan</name>
    <name type="synonym">Sertularia neritina</name>
    <dbReference type="NCBI Taxonomy" id="10212"/>
    <lineage>
        <taxon>Eukaryota</taxon>
        <taxon>Metazoa</taxon>
        <taxon>Spiralia</taxon>
        <taxon>Lophotrochozoa</taxon>
        <taxon>Bryozoa</taxon>
        <taxon>Gymnolaemata</taxon>
        <taxon>Cheilostomatida</taxon>
        <taxon>Flustrina</taxon>
        <taxon>Buguloidea</taxon>
        <taxon>Bugulidae</taxon>
        <taxon>Bugula</taxon>
    </lineage>
</organism>
<reference evidence="3" key="1">
    <citation type="submission" date="2020-06" db="EMBL/GenBank/DDBJ databases">
        <title>Draft genome of Bugula neritina, a colonial animal packing powerful symbionts and potential medicines.</title>
        <authorList>
            <person name="Rayko M."/>
        </authorList>
    </citation>
    <scope>NUCLEOTIDE SEQUENCE [LARGE SCALE GENOMIC DNA]</scope>
    <source>
        <strain evidence="3">Kwan_BN1</strain>
    </source>
</reference>
<dbReference type="GO" id="GO:0015031">
    <property type="term" value="P:protein transport"/>
    <property type="evidence" value="ECO:0007669"/>
    <property type="project" value="InterPro"/>
</dbReference>
<dbReference type="AlphaFoldDB" id="A0A7J7K2V4"/>
<dbReference type="InterPro" id="IPR036188">
    <property type="entry name" value="FAD/NAD-bd_sf"/>
</dbReference>
<dbReference type="PRINTS" id="PR00892">
    <property type="entry name" value="RABGDI"/>
</dbReference>
<accession>A0A7J7K2V4</accession>
<proteinExistence type="inferred from homology"/>
<comment type="subcellular location">
    <subcellularLocation>
        <location evidence="2">Cytoplasm</location>
    </subcellularLocation>
</comment>
<keyword evidence="2" id="KW-0343">GTPase activation</keyword>
<dbReference type="InterPro" id="IPR018203">
    <property type="entry name" value="GDP_dissociation_inhibitor"/>
</dbReference>
<comment type="function">
    <text evidence="2">Regulates the GDP/GTP exchange reaction of most RAB proteins by inhibiting the dissociation of GDP from them, and the subsequent binding of GTP.</text>
</comment>
<evidence type="ECO:0000256" key="2">
    <source>
        <dbReference type="RuleBase" id="RU363124"/>
    </source>
</evidence>
<keyword evidence="4" id="KW-1185">Reference proteome</keyword>
<dbReference type="PANTHER" id="PTHR11787">
    <property type="entry name" value="RAB GDP-DISSOCIATION INHIBITOR"/>
    <property type="match status" value="1"/>
</dbReference>
<dbReference type="PRINTS" id="PR00891">
    <property type="entry name" value="RABGDIREP"/>
</dbReference>
<comment type="caution">
    <text evidence="3">The sequence shown here is derived from an EMBL/GenBank/DDBJ whole genome shotgun (WGS) entry which is preliminary data.</text>
</comment>
<evidence type="ECO:0000313" key="4">
    <source>
        <dbReference type="Proteomes" id="UP000593567"/>
    </source>
</evidence>
<dbReference type="Gene3D" id="3.50.50.60">
    <property type="entry name" value="FAD/NAD(P)-binding domain"/>
    <property type="match status" value="2"/>
</dbReference>
<dbReference type="GO" id="GO:0016192">
    <property type="term" value="P:vesicle-mediated transport"/>
    <property type="evidence" value="ECO:0007669"/>
    <property type="project" value="TreeGrafter"/>
</dbReference>
<gene>
    <name evidence="3" type="ORF">EB796_009818</name>
</gene>
<dbReference type="SUPFAM" id="SSF51905">
    <property type="entry name" value="FAD/NAD(P)-binding domain"/>
    <property type="match status" value="2"/>
</dbReference>
<evidence type="ECO:0000313" key="3">
    <source>
        <dbReference type="EMBL" id="KAF6031916.1"/>
    </source>
</evidence>
<dbReference type="GO" id="GO:0005093">
    <property type="term" value="F:Rab GDP-dissociation inhibitor activity"/>
    <property type="evidence" value="ECO:0007669"/>
    <property type="project" value="InterPro"/>
</dbReference>